<evidence type="ECO:0000313" key="1">
    <source>
        <dbReference type="EMBL" id="KAK2170843.1"/>
    </source>
</evidence>
<dbReference type="PANTHER" id="PTHR21678">
    <property type="entry name" value="GROWTH INHIBITION AND DIFFERENTIATION RELATED PROTEIN 88"/>
    <property type="match status" value="1"/>
</dbReference>
<dbReference type="AlphaFoldDB" id="A0AAD9NJH9"/>
<dbReference type="InterPro" id="IPR039884">
    <property type="entry name" value="R3HC1/R3HCL"/>
</dbReference>
<name>A0AAD9NJH9_RIDPI</name>
<dbReference type="PANTHER" id="PTHR21678:SF0">
    <property type="entry name" value="C3H1-TYPE DOMAIN-CONTAINING PROTEIN"/>
    <property type="match status" value="1"/>
</dbReference>
<dbReference type="InterPro" id="IPR012677">
    <property type="entry name" value="Nucleotide-bd_a/b_plait_sf"/>
</dbReference>
<sequence length="216" mass="24490">MEAEDEDEDDSWDKLFDDTGEALDPKLVEELTVAVGKVKVQKPKFDYFSFQPKELEMDDDEYSHLVEIYDFPSDLSTKDLLAAFREYKDKGFDVKWVDDSHAIGIFSSPISARGALTISSPFMKVRPISQATRATKVKAQHCTEFLQPYKERPETNASVARNLVAGALGLATRVPKEQREAERRKLREARAKKKQAKQQVVDVWEGRVGGCAMDEI</sequence>
<comment type="caution">
    <text evidence="1">The sequence shown here is derived from an EMBL/GenBank/DDBJ whole genome shotgun (WGS) entry which is preliminary data.</text>
</comment>
<evidence type="ECO:0008006" key="3">
    <source>
        <dbReference type="Google" id="ProtNLM"/>
    </source>
</evidence>
<accession>A0AAD9NJH9</accession>
<evidence type="ECO:0000313" key="2">
    <source>
        <dbReference type="Proteomes" id="UP001209878"/>
    </source>
</evidence>
<proteinExistence type="predicted"/>
<dbReference type="Proteomes" id="UP001209878">
    <property type="component" value="Unassembled WGS sequence"/>
</dbReference>
<keyword evidence="2" id="KW-1185">Reference proteome</keyword>
<reference evidence="1" key="1">
    <citation type="journal article" date="2023" name="Mol. Biol. Evol.">
        <title>Third-Generation Sequencing Reveals the Adaptive Role of the Epigenome in Three Deep-Sea Polychaetes.</title>
        <authorList>
            <person name="Perez M."/>
            <person name="Aroh O."/>
            <person name="Sun Y."/>
            <person name="Lan Y."/>
            <person name="Juniper S.K."/>
            <person name="Young C.R."/>
            <person name="Angers B."/>
            <person name="Qian P.Y."/>
        </authorList>
    </citation>
    <scope>NUCLEOTIDE SEQUENCE</scope>
    <source>
        <strain evidence="1">R07B-5</strain>
    </source>
</reference>
<organism evidence="1 2">
    <name type="scientific">Ridgeia piscesae</name>
    <name type="common">Tubeworm</name>
    <dbReference type="NCBI Taxonomy" id="27915"/>
    <lineage>
        <taxon>Eukaryota</taxon>
        <taxon>Metazoa</taxon>
        <taxon>Spiralia</taxon>
        <taxon>Lophotrochozoa</taxon>
        <taxon>Annelida</taxon>
        <taxon>Polychaeta</taxon>
        <taxon>Sedentaria</taxon>
        <taxon>Canalipalpata</taxon>
        <taxon>Sabellida</taxon>
        <taxon>Siboglinidae</taxon>
        <taxon>Ridgeia</taxon>
    </lineage>
</organism>
<protein>
    <recommendedName>
        <fullName evidence="3">Coiled-coil domain-containing protein R3HCC1L</fullName>
    </recommendedName>
</protein>
<dbReference type="Gene3D" id="3.30.70.330">
    <property type="match status" value="1"/>
</dbReference>
<dbReference type="EMBL" id="JAODUO010001131">
    <property type="protein sequence ID" value="KAK2170843.1"/>
    <property type="molecule type" value="Genomic_DNA"/>
</dbReference>
<gene>
    <name evidence="1" type="ORF">NP493_1132g00041</name>
</gene>